<organism evidence="4 5">
    <name type="scientific">Evansella vedderi</name>
    <dbReference type="NCBI Taxonomy" id="38282"/>
    <lineage>
        <taxon>Bacteria</taxon>
        <taxon>Bacillati</taxon>
        <taxon>Bacillota</taxon>
        <taxon>Bacilli</taxon>
        <taxon>Bacillales</taxon>
        <taxon>Bacillaceae</taxon>
        <taxon>Evansella</taxon>
    </lineage>
</organism>
<accession>A0ABT9ZQU8</accession>
<evidence type="ECO:0000313" key="4">
    <source>
        <dbReference type="EMBL" id="MDQ0253605.1"/>
    </source>
</evidence>
<protein>
    <submittedName>
        <fullName evidence="4">Peroxiredoxin</fullName>
    </submittedName>
</protein>
<dbReference type="Pfam" id="PF00578">
    <property type="entry name" value="AhpC-TSA"/>
    <property type="match status" value="1"/>
</dbReference>
<dbReference type="Gene3D" id="3.40.30.10">
    <property type="entry name" value="Glutaredoxin"/>
    <property type="match status" value="1"/>
</dbReference>
<evidence type="ECO:0000256" key="1">
    <source>
        <dbReference type="ARBA" id="ARBA00023157"/>
    </source>
</evidence>
<dbReference type="Proteomes" id="UP001230005">
    <property type="component" value="Unassembled WGS sequence"/>
</dbReference>
<gene>
    <name evidence="4" type="ORF">J2S74_000977</name>
</gene>
<dbReference type="InterPro" id="IPR036249">
    <property type="entry name" value="Thioredoxin-like_sf"/>
</dbReference>
<proteinExistence type="predicted"/>
<comment type="caution">
    <text evidence="4">The sequence shown here is derived from an EMBL/GenBank/DDBJ whole genome shotgun (WGS) entry which is preliminary data.</text>
</comment>
<dbReference type="EMBL" id="JAUSUG010000003">
    <property type="protein sequence ID" value="MDQ0253605.1"/>
    <property type="molecule type" value="Genomic_DNA"/>
</dbReference>
<dbReference type="InterPro" id="IPR050553">
    <property type="entry name" value="Thioredoxin_ResA/DsbE_sf"/>
</dbReference>
<keyword evidence="1" id="KW-1015">Disulfide bond</keyword>
<dbReference type="InterPro" id="IPR000866">
    <property type="entry name" value="AhpC/TSA"/>
</dbReference>
<sequence>MLVKRTISILLIITIVFFLWMGQEQRRFMEYGNVEMHGLPHIGHLAPDFTLDNLLTPHETIQLSSTINNSQQGTVIYFWTSWCPFCASSMEALQRAHATYENEITFLGVNVTSQDSKEAAEQFIKDHDIEFLNVSDVNGRVSSAYFVPPVPATLFIDKEGFIVHRKVGALTYQEITQTISQLGRGSE</sequence>
<evidence type="ECO:0000259" key="3">
    <source>
        <dbReference type="PROSITE" id="PS51352"/>
    </source>
</evidence>
<dbReference type="InterPro" id="IPR013766">
    <property type="entry name" value="Thioredoxin_domain"/>
</dbReference>
<keyword evidence="2" id="KW-0472">Membrane</keyword>
<keyword evidence="2" id="KW-1133">Transmembrane helix</keyword>
<dbReference type="RefSeq" id="WP_307322484.1">
    <property type="nucleotide sequence ID" value="NZ_JAUSUG010000003.1"/>
</dbReference>
<keyword evidence="2" id="KW-0812">Transmembrane</keyword>
<name>A0ABT9ZQU8_9BACI</name>
<keyword evidence="5" id="KW-1185">Reference proteome</keyword>
<feature type="transmembrane region" description="Helical" evidence="2">
    <location>
        <begin position="6"/>
        <end position="22"/>
    </location>
</feature>
<dbReference type="PANTHER" id="PTHR42852:SF17">
    <property type="entry name" value="THIOREDOXIN-LIKE PROTEIN HI_1115"/>
    <property type="match status" value="1"/>
</dbReference>
<dbReference type="PANTHER" id="PTHR42852">
    <property type="entry name" value="THIOL:DISULFIDE INTERCHANGE PROTEIN DSBE"/>
    <property type="match status" value="1"/>
</dbReference>
<feature type="domain" description="Thioredoxin" evidence="3">
    <location>
        <begin position="40"/>
        <end position="184"/>
    </location>
</feature>
<dbReference type="SUPFAM" id="SSF52833">
    <property type="entry name" value="Thioredoxin-like"/>
    <property type="match status" value="1"/>
</dbReference>
<evidence type="ECO:0000313" key="5">
    <source>
        <dbReference type="Proteomes" id="UP001230005"/>
    </source>
</evidence>
<dbReference type="PROSITE" id="PS51352">
    <property type="entry name" value="THIOREDOXIN_2"/>
    <property type="match status" value="1"/>
</dbReference>
<evidence type="ECO:0000256" key="2">
    <source>
        <dbReference type="SAM" id="Phobius"/>
    </source>
</evidence>
<reference evidence="4 5" key="1">
    <citation type="submission" date="2023-07" db="EMBL/GenBank/DDBJ databases">
        <title>Genomic Encyclopedia of Type Strains, Phase IV (KMG-IV): sequencing the most valuable type-strain genomes for metagenomic binning, comparative biology and taxonomic classification.</title>
        <authorList>
            <person name="Goeker M."/>
        </authorList>
    </citation>
    <scope>NUCLEOTIDE SEQUENCE [LARGE SCALE GENOMIC DNA]</scope>
    <source>
        <strain evidence="4 5">DSM 9768</strain>
    </source>
</reference>
<dbReference type="CDD" id="cd02966">
    <property type="entry name" value="TlpA_like_family"/>
    <property type="match status" value="1"/>
</dbReference>